<evidence type="ECO:0000313" key="5">
    <source>
        <dbReference type="EMBL" id="BAN91068.1"/>
    </source>
</evidence>
<evidence type="ECO:0000256" key="3">
    <source>
        <dbReference type="ARBA" id="ARBA00023163"/>
    </source>
</evidence>
<dbReference type="AlphaFoldDB" id="U3TGD8"/>
<evidence type="ECO:0000259" key="4">
    <source>
        <dbReference type="PROSITE" id="PS50956"/>
    </source>
</evidence>
<dbReference type="InterPro" id="IPR036390">
    <property type="entry name" value="WH_DNA-bd_sf"/>
</dbReference>
<dbReference type="CDD" id="cd00090">
    <property type="entry name" value="HTH_ARSR"/>
    <property type="match status" value="1"/>
</dbReference>
<dbReference type="GO" id="GO:0005829">
    <property type="term" value="C:cytosol"/>
    <property type="evidence" value="ECO:0007669"/>
    <property type="project" value="TreeGrafter"/>
</dbReference>
<evidence type="ECO:0000256" key="1">
    <source>
        <dbReference type="ARBA" id="ARBA00023015"/>
    </source>
</evidence>
<dbReference type="SMART" id="SM00344">
    <property type="entry name" value="HTH_ASNC"/>
    <property type="match status" value="1"/>
</dbReference>
<dbReference type="PROSITE" id="PS50956">
    <property type="entry name" value="HTH_ASNC_2"/>
    <property type="match status" value="1"/>
</dbReference>
<dbReference type="Pfam" id="PF13404">
    <property type="entry name" value="HTH_AsnC-type"/>
    <property type="match status" value="1"/>
</dbReference>
<dbReference type="STRING" id="1198449.ACAM_1599"/>
<sequence length="205" mass="22528">MKPGSRGLDAIDVEILRILARDCTTTTKEISQAVGVSVPNVRKRIRRLRALGVLKGCRASIDPEVLGTLTYLILFQAPEGRGGNGEVSILRSGGVERIFYSSKRGLGAAIARTIDPSGVEKIVGDIENAGFNVVKTIYIDKEVGDEPWVPEKPLERVQPKCSFCQSIIVGRPYTVVLEDGRILVFHNERCAEAYFKLGPHTRSKH</sequence>
<dbReference type="InterPro" id="IPR000485">
    <property type="entry name" value="AsnC-type_HTH_dom"/>
</dbReference>
<dbReference type="SUPFAM" id="SSF46785">
    <property type="entry name" value="Winged helix' DNA-binding domain"/>
    <property type="match status" value="1"/>
</dbReference>
<name>U3TGD8_9CREN</name>
<gene>
    <name evidence="5" type="ORF">ACAM_1599</name>
</gene>
<organism evidence="5 6">
    <name type="scientific">Aeropyrum camini SY1 = JCM 12091</name>
    <dbReference type="NCBI Taxonomy" id="1198449"/>
    <lineage>
        <taxon>Archaea</taxon>
        <taxon>Thermoproteota</taxon>
        <taxon>Thermoprotei</taxon>
        <taxon>Desulfurococcales</taxon>
        <taxon>Desulfurococcaceae</taxon>
        <taxon>Aeropyrum</taxon>
    </lineage>
</organism>
<keyword evidence="6" id="KW-1185">Reference proteome</keyword>
<keyword evidence="2" id="KW-0238">DNA-binding</keyword>
<dbReference type="Proteomes" id="UP000016887">
    <property type="component" value="Chromosome"/>
</dbReference>
<dbReference type="RefSeq" id="WP_022542334.1">
    <property type="nucleotide sequence ID" value="NC_022521.1"/>
</dbReference>
<accession>U3TGD8</accession>
<dbReference type="GO" id="GO:0043565">
    <property type="term" value="F:sequence-specific DNA binding"/>
    <property type="evidence" value="ECO:0007669"/>
    <property type="project" value="InterPro"/>
</dbReference>
<keyword evidence="3" id="KW-0804">Transcription</keyword>
<dbReference type="InterPro" id="IPR011991">
    <property type="entry name" value="ArsR-like_HTH"/>
</dbReference>
<dbReference type="PANTHER" id="PTHR30154:SF34">
    <property type="entry name" value="TRANSCRIPTIONAL REGULATOR AZLB"/>
    <property type="match status" value="1"/>
</dbReference>
<dbReference type="eggNOG" id="arCOG01585">
    <property type="taxonomic scope" value="Archaea"/>
</dbReference>
<keyword evidence="1" id="KW-0805">Transcription regulation</keyword>
<dbReference type="PRINTS" id="PR00033">
    <property type="entry name" value="HTHASNC"/>
</dbReference>
<dbReference type="Gene3D" id="1.10.10.10">
    <property type="entry name" value="Winged helix-like DNA-binding domain superfamily/Winged helix DNA-binding domain"/>
    <property type="match status" value="1"/>
</dbReference>
<dbReference type="KEGG" id="acj:ACAM_1599"/>
<dbReference type="PANTHER" id="PTHR30154">
    <property type="entry name" value="LEUCINE-RESPONSIVE REGULATORY PROTEIN"/>
    <property type="match status" value="1"/>
</dbReference>
<feature type="domain" description="HTH asnC-type" evidence="4">
    <location>
        <begin position="8"/>
        <end position="69"/>
    </location>
</feature>
<dbReference type="InterPro" id="IPR019885">
    <property type="entry name" value="Tscrpt_reg_HTH_AsnC-type_CS"/>
</dbReference>
<dbReference type="PROSITE" id="PS00519">
    <property type="entry name" value="HTH_ASNC_1"/>
    <property type="match status" value="1"/>
</dbReference>
<dbReference type="EMBL" id="AP012489">
    <property type="protein sequence ID" value="BAN91068.1"/>
    <property type="molecule type" value="Genomic_DNA"/>
</dbReference>
<dbReference type="GO" id="GO:0043200">
    <property type="term" value="P:response to amino acid"/>
    <property type="evidence" value="ECO:0007669"/>
    <property type="project" value="TreeGrafter"/>
</dbReference>
<dbReference type="OrthoDB" id="14763at2157"/>
<evidence type="ECO:0000313" key="6">
    <source>
        <dbReference type="Proteomes" id="UP000016887"/>
    </source>
</evidence>
<protein>
    <submittedName>
        <fullName evidence="5">AsnC/Lrp family transcriptional regulator</fullName>
    </submittedName>
</protein>
<dbReference type="InterPro" id="IPR036388">
    <property type="entry name" value="WH-like_DNA-bd_sf"/>
</dbReference>
<dbReference type="InterPro" id="IPR019888">
    <property type="entry name" value="Tscrpt_reg_AsnC-like"/>
</dbReference>
<dbReference type="GeneID" id="17110789"/>
<proteinExistence type="predicted"/>
<evidence type="ECO:0000256" key="2">
    <source>
        <dbReference type="ARBA" id="ARBA00023125"/>
    </source>
</evidence>
<reference evidence="5 6" key="1">
    <citation type="journal article" date="2013" name="Appl. Environ. Microbiol.">
        <title>Variation of the Virus-Related Elements within Syntenic Genomes of the Hyperthermophilic Archaeon Aeropyrum.</title>
        <authorList>
            <person name="Daifuku T."/>
            <person name="Yoshida T."/>
            <person name="Kitamura T."/>
            <person name="Kawaichi S."/>
            <person name="Inoue T."/>
            <person name="Nomura K."/>
            <person name="Yoshida Y."/>
            <person name="Kuno S."/>
            <person name="Sako Y."/>
        </authorList>
    </citation>
    <scope>NUCLEOTIDE SEQUENCE [LARGE SCALE GENOMIC DNA]</scope>
    <source>
        <strain evidence="5 6">SY1</strain>
    </source>
</reference>